<comment type="subcellular location">
    <subcellularLocation>
        <location evidence="1">Cell projection</location>
    </subcellularLocation>
    <subcellularLocation>
        <location evidence="2">Secreted</location>
    </subcellularLocation>
</comment>
<dbReference type="InterPro" id="IPR055372">
    <property type="entry name" value="CBM96"/>
</dbReference>
<dbReference type="CDD" id="cd00063">
    <property type="entry name" value="FN3"/>
    <property type="match status" value="1"/>
</dbReference>
<dbReference type="Gene3D" id="2.130.10.10">
    <property type="entry name" value="YVTN repeat-like/Quinoprotein amine dehydrogenase"/>
    <property type="match status" value="1"/>
</dbReference>
<dbReference type="GO" id="GO:0000272">
    <property type="term" value="P:polysaccharide catabolic process"/>
    <property type="evidence" value="ECO:0007669"/>
    <property type="project" value="UniProtKB-KW"/>
</dbReference>
<feature type="domain" description="Laminin G" evidence="11">
    <location>
        <begin position="572"/>
        <end position="764"/>
    </location>
</feature>
<keyword evidence="8" id="KW-0624">Polysaccharide degradation</keyword>
<organism evidence="13 14">
    <name type="scientific">Kineococcus radiotolerans</name>
    <dbReference type="NCBI Taxonomy" id="131568"/>
    <lineage>
        <taxon>Bacteria</taxon>
        <taxon>Bacillati</taxon>
        <taxon>Actinomycetota</taxon>
        <taxon>Actinomycetes</taxon>
        <taxon>Kineosporiales</taxon>
        <taxon>Kineosporiaceae</taxon>
        <taxon>Kineococcus</taxon>
    </lineage>
</organism>
<evidence type="ECO:0000313" key="14">
    <source>
        <dbReference type="Proteomes" id="UP000533269"/>
    </source>
</evidence>
<evidence type="ECO:0000256" key="7">
    <source>
        <dbReference type="ARBA" id="ARBA00023295"/>
    </source>
</evidence>
<dbReference type="InterPro" id="IPR015943">
    <property type="entry name" value="WD40/YVTN_repeat-like_dom_sf"/>
</dbReference>
<sequence length="1011" mass="104211">MTRPLLALATALSTLLATAVATTAPAAAIEAPVAFAAVALPTWQADGVAWATTTAGGTVFVGGTFTAIRPPGAPAGTGQVPRTNLAAFDAATGEPTGCAPAFTLKDGTATVRALAVSPDGATLYVGGSFDTVDGVARQHLAALDLATCRLRTDFTPLPQGPVRALAVDARTVWFGGSFTAVGTTARSKAAAVAAVGTPDQGRLTAWDPSLDDDVLALALRPTGGQVVVGGLFDTVAGAASHGLTVVDAATGAAVRRFTASYVPAGSRVKAIAVDAAGFYVANEGYGTGSFDGRFMVDWDTWSQRWRDACLGATQDVEVFRGVLYSASHAHDCRSISAFPDGQRWHLLAETTRTAGKPSLLPWFPNTDDGIGERIGPRALTIASTASRGPVVWAVGEFTTVNGVPQQSITRFGSGPEQAEPSSTPFVLTSDAAGQVRIAWRRALDLDDSNLTYRVYREGTAAPIATLTAASWHWSRPQSTAVDTGLVPGSSPRYRVEVSDGSATRSTDWRAVTVRSTSSAYAEQVRADGAVFLWRYDEPGDVLVSDAVANHSGTLSGGATSRVAPAAVAGDPSTARTLLGGGSTIHSEVRYSAPKAFTAETWFKTTTTSGGKIMGFGDRRTGNSSSNDKHVYMTNTGRLVFGVLASGKPTSLSTPGSYNDGRWHHVAATQGSSGMTLYVDGVKIASNTTTTNQNVSGYWRVGGDTISSAWPDRPSSTSFVGSLDETAYYTKALPAAAVARHVEIARPPASTDTTPPSTPGTPVGAVEGGQVRLSWPASTDAGGAVSYVVHRSATSGAAPSPATAVVQPTTATATDDPGPGTWYYRVTAVDAAGNTSPASEQVRVEVRPGVTTVNLSPTADTFANAGAPGTNFGTSAQMTSRGSIGAVAYLRFDLPAAPAGTRLLGATLRLRTASDSLAGSVEPAPVRLTPGAWEETTLTWRDRPTPGPVVVGTVPAGTVPEQPIAVELTPGALTPGTTVTLAIAGEGTDSLTVWTREQSRALARPVLDLQYG</sequence>
<keyword evidence="8" id="KW-0119">Carbohydrate metabolism</keyword>
<dbReference type="Proteomes" id="UP000533269">
    <property type="component" value="Unassembled WGS sequence"/>
</dbReference>
<dbReference type="InterPro" id="IPR036116">
    <property type="entry name" value="FN3_sf"/>
</dbReference>
<keyword evidence="7" id="KW-0326">Glycosidase</keyword>
<dbReference type="InterPro" id="IPR013783">
    <property type="entry name" value="Ig-like_fold"/>
</dbReference>
<feature type="chain" id="PRO_5031489270" description="Fibronectin type III domain protein" evidence="10">
    <location>
        <begin position="27"/>
        <end position="1011"/>
    </location>
</feature>
<dbReference type="AlphaFoldDB" id="A0A7W4TIN0"/>
<evidence type="ECO:0000256" key="3">
    <source>
        <dbReference type="ARBA" id="ARBA00022525"/>
    </source>
</evidence>
<gene>
    <name evidence="13" type="ORF">FHR75_000358</name>
</gene>
<keyword evidence="7" id="KW-0378">Hydrolase</keyword>
<dbReference type="Gene3D" id="2.60.40.10">
    <property type="entry name" value="Immunoglobulins"/>
    <property type="match status" value="1"/>
</dbReference>
<name>A0A7W4TIN0_KINRA</name>
<evidence type="ECO:0000256" key="5">
    <source>
        <dbReference type="ARBA" id="ARBA00023157"/>
    </source>
</evidence>
<evidence type="ECO:0000256" key="8">
    <source>
        <dbReference type="ARBA" id="ARBA00023326"/>
    </source>
</evidence>
<dbReference type="InterPro" id="IPR013320">
    <property type="entry name" value="ConA-like_dom_sf"/>
</dbReference>
<keyword evidence="6" id="KW-0966">Cell projection</keyword>
<evidence type="ECO:0000259" key="12">
    <source>
        <dbReference type="PROSITE" id="PS50853"/>
    </source>
</evidence>
<dbReference type="PROSITE" id="PS50025">
    <property type="entry name" value="LAM_G_DOMAIN"/>
    <property type="match status" value="1"/>
</dbReference>
<comment type="caution">
    <text evidence="13">The sequence shown here is derived from an EMBL/GenBank/DDBJ whole genome shotgun (WGS) entry which is preliminary data.</text>
</comment>
<dbReference type="GO" id="GO:0016798">
    <property type="term" value="F:hydrolase activity, acting on glycosyl bonds"/>
    <property type="evidence" value="ECO:0007669"/>
    <property type="project" value="UniProtKB-KW"/>
</dbReference>
<keyword evidence="4 10" id="KW-0732">Signal</keyword>
<feature type="signal peptide" evidence="10">
    <location>
        <begin position="1"/>
        <end position="26"/>
    </location>
</feature>
<dbReference type="SUPFAM" id="SSF49265">
    <property type="entry name" value="Fibronectin type III"/>
    <property type="match status" value="1"/>
</dbReference>
<dbReference type="EMBL" id="JACHVY010000001">
    <property type="protein sequence ID" value="MBB2899570.1"/>
    <property type="molecule type" value="Genomic_DNA"/>
</dbReference>
<dbReference type="SUPFAM" id="SSF49899">
    <property type="entry name" value="Concanavalin A-like lectins/glucanases"/>
    <property type="match status" value="1"/>
</dbReference>
<dbReference type="InterPro" id="IPR001791">
    <property type="entry name" value="Laminin_G"/>
</dbReference>
<dbReference type="SMART" id="SM00560">
    <property type="entry name" value="LamGL"/>
    <property type="match status" value="1"/>
</dbReference>
<dbReference type="InterPro" id="IPR006558">
    <property type="entry name" value="LamG-like"/>
</dbReference>
<evidence type="ECO:0000256" key="1">
    <source>
        <dbReference type="ARBA" id="ARBA00004316"/>
    </source>
</evidence>
<dbReference type="Gene3D" id="2.60.120.200">
    <property type="match status" value="1"/>
</dbReference>
<evidence type="ECO:0008006" key="15">
    <source>
        <dbReference type="Google" id="ProtNLM"/>
    </source>
</evidence>
<evidence type="ECO:0000256" key="6">
    <source>
        <dbReference type="ARBA" id="ARBA00023273"/>
    </source>
</evidence>
<dbReference type="CDD" id="cd00110">
    <property type="entry name" value="LamG"/>
    <property type="match status" value="1"/>
</dbReference>
<accession>A0A7W4TIN0</accession>
<proteinExistence type="predicted"/>
<evidence type="ECO:0000256" key="4">
    <source>
        <dbReference type="ARBA" id="ARBA00022729"/>
    </source>
</evidence>
<dbReference type="NCBIfam" id="NF033679">
    <property type="entry name" value="DNRLRE_dom"/>
    <property type="match status" value="1"/>
</dbReference>
<dbReference type="RefSeq" id="WP_183390184.1">
    <property type="nucleotide sequence ID" value="NZ_JACHVY010000001.1"/>
</dbReference>
<dbReference type="PROSITE" id="PS50853">
    <property type="entry name" value="FN3"/>
    <property type="match status" value="1"/>
</dbReference>
<feature type="domain" description="Fibronectin type-III" evidence="12">
    <location>
        <begin position="754"/>
        <end position="848"/>
    </location>
</feature>
<dbReference type="GO" id="GO:0042995">
    <property type="term" value="C:cell projection"/>
    <property type="evidence" value="ECO:0007669"/>
    <property type="project" value="UniProtKB-SubCell"/>
</dbReference>
<dbReference type="Pfam" id="PF24517">
    <property type="entry name" value="CBM96"/>
    <property type="match status" value="1"/>
</dbReference>
<evidence type="ECO:0000256" key="2">
    <source>
        <dbReference type="ARBA" id="ARBA00004613"/>
    </source>
</evidence>
<dbReference type="InterPro" id="IPR003961">
    <property type="entry name" value="FN3_dom"/>
</dbReference>
<keyword evidence="3" id="KW-0964">Secreted</keyword>
<evidence type="ECO:0000313" key="13">
    <source>
        <dbReference type="EMBL" id="MBB2899570.1"/>
    </source>
</evidence>
<keyword evidence="5" id="KW-1015">Disulfide bond</keyword>
<reference evidence="13 14" key="2">
    <citation type="submission" date="2020-08" db="EMBL/GenBank/DDBJ databases">
        <authorList>
            <person name="Partida-Martinez L."/>
            <person name="Huntemann M."/>
            <person name="Clum A."/>
            <person name="Wang J."/>
            <person name="Palaniappan K."/>
            <person name="Ritter S."/>
            <person name="Chen I.-M."/>
            <person name="Stamatis D."/>
            <person name="Reddy T."/>
            <person name="O'Malley R."/>
            <person name="Daum C."/>
            <person name="Shapiro N."/>
            <person name="Ivanova N."/>
            <person name="Kyrpides N."/>
            <person name="Woyke T."/>
        </authorList>
    </citation>
    <scope>NUCLEOTIDE SEQUENCE [LARGE SCALE GENOMIC DNA]</scope>
    <source>
        <strain evidence="13 14">AS2.23</strain>
    </source>
</reference>
<feature type="region of interest" description="Disordered" evidence="9">
    <location>
        <begin position="795"/>
        <end position="817"/>
    </location>
</feature>
<dbReference type="SUPFAM" id="SSF50998">
    <property type="entry name" value="Quinoprotein alcohol dehydrogenase-like"/>
    <property type="match status" value="1"/>
</dbReference>
<evidence type="ECO:0000256" key="9">
    <source>
        <dbReference type="SAM" id="MobiDB-lite"/>
    </source>
</evidence>
<evidence type="ECO:0000259" key="11">
    <source>
        <dbReference type="PROSITE" id="PS50025"/>
    </source>
</evidence>
<dbReference type="Pfam" id="PF13385">
    <property type="entry name" value="Laminin_G_3"/>
    <property type="match status" value="1"/>
</dbReference>
<protein>
    <recommendedName>
        <fullName evidence="15">Fibronectin type III domain protein</fullName>
    </recommendedName>
</protein>
<dbReference type="SMART" id="SM00282">
    <property type="entry name" value="LamG"/>
    <property type="match status" value="1"/>
</dbReference>
<dbReference type="GO" id="GO:0005576">
    <property type="term" value="C:extracellular region"/>
    <property type="evidence" value="ECO:0007669"/>
    <property type="project" value="UniProtKB-SubCell"/>
</dbReference>
<reference evidence="13 14" key="1">
    <citation type="submission" date="2020-08" db="EMBL/GenBank/DDBJ databases">
        <title>The Agave Microbiome: Exploring the role of microbial communities in plant adaptations to desert environments.</title>
        <authorList>
            <person name="Partida-Martinez L.P."/>
        </authorList>
    </citation>
    <scope>NUCLEOTIDE SEQUENCE [LARGE SCALE GENOMIC DNA]</scope>
    <source>
        <strain evidence="13 14">AS2.23</strain>
    </source>
</reference>
<evidence type="ECO:0000256" key="10">
    <source>
        <dbReference type="SAM" id="SignalP"/>
    </source>
</evidence>
<dbReference type="InterPro" id="IPR011047">
    <property type="entry name" value="Quinoprotein_ADH-like_sf"/>
</dbReference>